<protein>
    <submittedName>
        <fullName evidence="1">Uncharacterized protein</fullName>
    </submittedName>
</protein>
<keyword evidence="2" id="KW-1185">Reference proteome</keyword>
<dbReference type="Proteomes" id="UP000785679">
    <property type="component" value="Unassembled WGS sequence"/>
</dbReference>
<sequence length="118" mass="13595">MLMHTPVAKKQALNRKMHLYIGILQIKSLQQSEPSREGSNRNRIMNPTRHKVIPPKKAIGTISAEGTFSIDCSIIFLPSFPENPVMLRQKQSYIKLSKYFLQEYLQVMKAIFSSKLMD</sequence>
<dbReference type="EMBL" id="RRYP01034120">
    <property type="protein sequence ID" value="TNV70665.1"/>
    <property type="molecule type" value="Genomic_DNA"/>
</dbReference>
<dbReference type="AlphaFoldDB" id="A0A8J8N9I9"/>
<comment type="caution">
    <text evidence="1">The sequence shown here is derived from an EMBL/GenBank/DDBJ whole genome shotgun (WGS) entry which is preliminary data.</text>
</comment>
<reference evidence="1" key="1">
    <citation type="submission" date="2019-06" db="EMBL/GenBank/DDBJ databases">
        <authorList>
            <person name="Zheng W."/>
        </authorList>
    </citation>
    <scope>NUCLEOTIDE SEQUENCE</scope>
    <source>
        <strain evidence="1">QDHG01</strain>
    </source>
</reference>
<evidence type="ECO:0000313" key="2">
    <source>
        <dbReference type="Proteomes" id="UP000785679"/>
    </source>
</evidence>
<organism evidence="1 2">
    <name type="scientific">Halteria grandinella</name>
    <dbReference type="NCBI Taxonomy" id="5974"/>
    <lineage>
        <taxon>Eukaryota</taxon>
        <taxon>Sar</taxon>
        <taxon>Alveolata</taxon>
        <taxon>Ciliophora</taxon>
        <taxon>Intramacronucleata</taxon>
        <taxon>Spirotrichea</taxon>
        <taxon>Stichotrichia</taxon>
        <taxon>Sporadotrichida</taxon>
        <taxon>Halteriidae</taxon>
        <taxon>Halteria</taxon>
    </lineage>
</organism>
<name>A0A8J8N9I9_HALGN</name>
<proteinExistence type="predicted"/>
<accession>A0A8J8N9I9</accession>
<gene>
    <name evidence="1" type="ORF">FGO68_gene8818</name>
</gene>
<evidence type="ECO:0000313" key="1">
    <source>
        <dbReference type="EMBL" id="TNV70665.1"/>
    </source>
</evidence>